<organism evidence="1 2">
    <name type="scientific">candidate division MSBL1 archaeon SCGC-AAA259B11</name>
    <dbReference type="NCBI Taxonomy" id="1698260"/>
    <lineage>
        <taxon>Archaea</taxon>
        <taxon>Methanobacteriati</taxon>
        <taxon>Methanobacteriota</taxon>
        <taxon>candidate division MSBL1</taxon>
    </lineage>
</organism>
<evidence type="ECO:0000313" key="2">
    <source>
        <dbReference type="Proteomes" id="UP000070184"/>
    </source>
</evidence>
<evidence type="ECO:0000313" key="1">
    <source>
        <dbReference type="EMBL" id="KXA88590.1"/>
    </source>
</evidence>
<dbReference type="AlphaFoldDB" id="A0A133U339"/>
<accession>A0A133U339</accession>
<sequence length="132" mass="15106">MSKMFYYLFRGNRAKMGKTPIHPKASKVQVTSEALKGLNLPPGVTVEAYDYDGTLKELESWYKDQMPKYGWENRESGSKEEFWASLWKKDEGDGLLLMSGKDSLKGIDTSRKPLLIMKGNWRALHDIVFSPN</sequence>
<name>A0A133U339_9EURY</name>
<comment type="caution">
    <text evidence="1">The sequence shown here is derived from an EMBL/GenBank/DDBJ whole genome shotgun (WGS) entry which is preliminary data.</text>
</comment>
<dbReference type="EMBL" id="LHXK01000101">
    <property type="protein sequence ID" value="KXA88590.1"/>
    <property type="molecule type" value="Genomic_DNA"/>
</dbReference>
<feature type="non-terminal residue" evidence="1">
    <location>
        <position position="132"/>
    </location>
</feature>
<dbReference type="Proteomes" id="UP000070184">
    <property type="component" value="Unassembled WGS sequence"/>
</dbReference>
<gene>
    <name evidence="1" type="ORF">AKJ61_04585</name>
</gene>
<protein>
    <submittedName>
        <fullName evidence="1">Uncharacterized protein</fullName>
    </submittedName>
</protein>
<keyword evidence="2" id="KW-1185">Reference proteome</keyword>
<proteinExistence type="predicted"/>
<reference evidence="1 2" key="1">
    <citation type="journal article" date="2016" name="Sci. Rep.">
        <title>Metabolic traits of an uncultured archaeal lineage -MSBL1- from brine pools of the Red Sea.</title>
        <authorList>
            <person name="Mwirichia R."/>
            <person name="Alam I."/>
            <person name="Rashid M."/>
            <person name="Vinu M."/>
            <person name="Ba-Alawi W."/>
            <person name="Anthony Kamau A."/>
            <person name="Kamanda Ngugi D."/>
            <person name="Goker M."/>
            <person name="Klenk H.P."/>
            <person name="Bajic V."/>
            <person name="Stingl U."/>
        </authorList>
    </citation>
    <scope>NUCLEOTIDE SEQUENCE [LARGE SCALE GENOMIC DNA]</scope>
    <source>
        <strain evidence="1">SCGC-AAA259B11</strain>
    </source>
</reference>